<name>A0A455SX82_9CHLR</name>
<reference evidence="2" key="1">
    <citation type="submission" date="2018-12" db="EMBL/GenBank/DDBJ databases">
        <title>Novel natural products biosynthetic potential of the class Ktedonobacteria.</title>
        <authorList>
            <person name="Zheng Y."/>
            <person name="Saitou A."/>
            <person name="Wang C.M."/>
            <person name="Toyoda A."/>
            <person name="Minakuchi Y."/>
            <person name="Sekiguchi Y."/>
            <person name="Ueda K."/>
            <person name="Takano H."/>
            <person name="Sakai Y."/>
            <person name="Yokota A."/>
            <person name="Yabe S."/>
        </authorList>
    </citation>
    <scope>NUCLEOTIDE SEQUENCE</scope>
    <source>
        <strain evidence="2">COM3</strain>
    </source>
</reference>
<dbReference type="Gene3D" id="3.40.50.1950">
    <property type="entry name" value="Flavin prenyltransferase-like"/>
    <property type="match status" value="1"/>
</dbReference>
<evidence type="ECO:0000259" key="1">
    <source>
        <dbReference type="Pfam" id="PF02441"/>
    </source>
</evidence>
<dbReference type="InterPro" id="IPR036551">
    <property type="entry name" value="Flavin_trans-like"/>
</dbReference>
<dbReference type="InterPro" id="IPR003382">
    <property type="entry name" value="Flavoprotein"/>
</dbReference>
<feature type="domain" description="Flavoprotein" evidence="1">
    <location>
        <begin position="12"/>
        <end position="105"/>
    </location>
</feature>
<dbReference type="AlphaFoldDB" id="A0A455SX82"/>
<dbReference type="GO" id="GO:0003824">
    <property type="term" value="F:catalytic activity"/>
    <property type="evidence" value="ECO:0007669"/>
    <property type="project" value="InterPro"/>
</dbReference>
<accession>A0A455SX82</accession>
<proteinExistence type="predicted"/>
<dbReference type="SUPFAM" id="SSF52507">
    <property type="entry name" value="Homo-oligomeric flavin-containing Cys decarboxylases, HFCD"/>
    <property type="match status" value="1"/>
</dbReference>
<sequence length="179" mass="19977">MHNALHDHRKVLYVVTCGSSSAPQVYDFISTAQQAGWDVCSILTPSARKFVDMSRLAQMTKRPVRSEYKRPEEPDLFPRADALVVLPVTFNTLNKWALGISDTLAVGILCEYTGLHAPIVAIAGVTENSGLDTYPPFHKSIETLRSYGVHIIHEPQRWGPQNRVPADVILTTLEHLVFQ</sequence>
<organism evidence="2">
    <name type="scientific">Thermosporothrix sp. COM3</name>
    <dbReference type="NCBI Taxonomy" id="2490863"/>
    <lineage>
        <taxon>Bacteria</taxon>
        <taxon>Bacillati</taxon>
        <taxon>Chloroflexota</taxon>
        <taxon>Ktedonobacteria</taxon>
        <taxon>Ktedonobacterales</taxon>
        <taxon>Thermosporotrichaceae</taxon>
        <taxon>Thermosporothrix</taxon>
    </lineage>
</organism>
<protein>
    <submittedName>
        <fullName evidence="2">Flavoprotein</fullName>
    </submittedName>
</protein>
<gene>
    <name evidence="2" type="ORF">KTC_65320</name>
</gene>
<dbReference type="Pfam" id="PF02441">
    <property type="entry name" value="Flavoprotein"/>
    <property type="match status" value="1"/>
</dbReference>
<dbReference type="EMBL" id="AP019376">
    <property type="protein sequence ID" value="BBH91781.1"/>
    <property type="molecule type" value="Genomic_DNA"/>
</dbReference>
<evidence type="ECO:0000313" key="2">
    <source>
        <dbReference type="EMBL" id="BBH91781.1"/>
    </source>
</evidence>